<organism evidence="2 3">
    <name type="scientific">Rotaria magnacalcarata</name>
    <dbReference type="NCBI Taxonomy" id="392030"/>
    <lineage>
        <taxon>Eukaryota</taxon>
        <taxon>Metazoa</taxon>
        <taxon>Spiralia</taxon>
        <taxon>Gnathifera</taxon>
        <taxon>Rotifera</taxon>
        <taxon>Eurotatoria</taxon>
        <taxon>Bdelloidea</taxon>
        <taxon>Philodinida</taxon>
        <taxon>Philodinidae</taxon>
        <taxon>Rotaria</taxon>
    </lineage>
</organism>
<keyword evidence="3" id="KW-1185">Reference proteome</keyword>
<accession>A0A821DLQ5</accession>
<dbReference type="InterPro" id="IPR013517">
    <property type="entry name" value="FG-GAP"/>
</dbReference>
<dbReference type="Proteomes" id="UP000663866">
    <property type="component" value="Unassembled WGS sequence"/>
</dbReference>
<sequence length="95" mass="10337">MYEASFYPKCVVVDDFNNDNKLDLITANSYSESMSILLGNGDGTFQRPMSYTVDSGLIFVAAADFNNDTNLDLTAVGWGSTVYIILGNGDGTFQE</sequence>
<dbReference type="InterPro" id="IPR028994">
    <property type="entry name" value="Integrin_alpha_N"/>
</dbReference>
<protein>
    <recommendedName>
        <fullName evidence="4">VCBS repeat-containing protein</fullName>
    </recommendedName>
</protein>
<evidence type="ECO:0000313" key="2">
    <source>
        <dbReference type="EMBL" id="CAF4623406.1"/>
    </source>
</evidence>
<comment type="caution">
    <text evidence="2">The sequence shown here is derived from an EMBL/GenBank/DDBJ whole genome shotgun (WGS) entry which is preliminary data.</text>
</comment>
<feature type="non-terminal residue" evidence="2">
    <location>
        <position position="95"/>
    </location>
</feature>
<dbReference type="PANTHER" id="PTHR46580:SF2">
    <property type="entry name" value="MAM DOMAIN-CONTAINING PROTEIN"/>
    <property type="match status" value="1"/>
</dbReference>
<dbReference type="EMBL" id="CAJOBG010078619">
    <property type="protein sequence ID" value="CAF4623406.1"/>
    <property type="molecule type" value="Genomic_DNA"/>
</dbReference>
<evidence type="ECO:0000256" key="1">
    <source>
        <dbReference type="ARBA" id="ARBA00022729"/>
    </source>
</evidence>
<proteinExistence type="predicted"/>
<dbReference type="Gene3D" id="2.30.30.100">
    <property type="match status" value="1"/>
</dbReference>
<gene>
    <name evidence="2" type="ORF">OVN521_LOCUS45978</name>
</gene>
<reference evidence="2" key="1">
    <citation type="submission" date="2021-02" db="EMBL/GenBank/DDBJ databases">
        <authorList>
            <person name="Nowell W R."/>
        </authorList>
    </citation>
    <scope>NUCLEOTIDE SEQUENCE</scope>
</reference>
<dbReference type="AlphaFoldDB" id="A0A821DLQ5"/>
<dbReference type="SUPFAM" id="SSF69318">
    <property type="entry name" value="Integrin alpha N-terminal domain"/>
    <property type="match status" value="1"/>
</dbReference>
<keyword evidence="1" id="KW-0732">Signal</keyword>
<name>A0A821DLQ5_9BILA</name>
<dbReference type="Pfam" id="PF13517">
    <property type="entry name" value="FG-GAP_3"/>
    <property type="match status" value="1"/>
</dbReference>
<dbReference type="PANTHER" id="PTHR46580">
    <property type="entry name" value="SENSOR KINASE-RELATED"/>
    <property type="match status" value="1"/>
</dbReference>
<evidence type="ECO:0000313" key="3">
    <source>
        <dbReference type="Proteomes" id="UP000663866"/>
    </source>
</evidence>
<evidence type="ECO:0008006" key="4">
    <source>
        <dbReference type="Google" id="ProtNLM"/>
    </source>
</evidence>